<keyword evidence="3" id="KW-0132">Cell division</keyword>
<dbReference type="InterPro" id="IPR003395">
    <property type="entry name" value="RecF/RecN/SMC_N"/>
</dbReference>
<evidence type="ECO:0000256" key="3">
    <source>
        <dbReference type="ARBA" id="ARBA00022618"/>
    </source>
</evidence>
<reference evidence="12 13" key="1">
    <citation type="submission" date="2020-12" db="EMBL/GenBank/DDBJ databases">
        <title>Metabolic potential, ecology and presence of endohyphal bacteria is reflected in genomic diversity of Mucoromycotina.</title>
        <authorList>
            <person name="Muszewska A."/>
            <person name="Okrasinska A."/>
            <person name="Steczkiewicz K."/>
            <person name="Drgas O."/>
            <person name="Orlowska M."/>
            <person name="Perlinska-Lenart U."/>
            <person name="Aleksandrzak-Piekarczyk T."/>
            <person name="Szatraj K."/>
            <person name="Zielenkiewicz U."/>
            <person name="Pilsyk S."/>
            <person name="Malc E."/>
            <person name="Mieczkowski P."/>
            <person name="Kruszewska J.S."/>
            <person name="Biernat P."/>
            <person name="Pawlowska J."/>
        </authorList>
    </citation>
    <scope>NUCLEOTIDE SEQUENCE [LARGE SCALE GENOMIC DNA]</scope>
    <source>
        <strain evidence="12 13">CBS 142.35</strain>
    </source>
</reference>
<evidence type="ECO:0000256" key="6">
    <source>
        <dbReference type="ARBA" id="ARBA00023242"/>
    </source>
</evidence>
<evidence type="ECO:0000256" key="2">
    <source>
        <dbReference type="ARBA" id="ARBA00005917"/>
    </source>
</evidence>
<dbReference type="InterPro" id="IPR036277">
    <property type="entry name" value="SMC_hinge_sf"/>
</dbReference>
<keyword evidence="13" id="KW-1185">Reference proteome</keyword>
<dbReference type="InterPro" id="IPR027417">
    <property type="entry name" value="P-loop_NTPase"/>
</dbReference>
<feature type="coiled-coil region" evidence="9">
    <location>
        <begin position="186"/>
        <end position="245"/>
    </location>
</feature>
<dbReference type="EMBL" id="JAEPRB010000186">
    <property type="protein sequence ID" value="KAG2219283.1"/>
    <property type="molecule type" value="Genomic_DNA"/>
</dbReference>
<evidence type="ECO:0000256" key="7">
    <source>
        <dbReference type="ARBA" id="ARBA00023306"/>
    </source>
</evidence>
<sequence>MFIKQITIQGFKSYKDQITFDPFSSKHNVIVGRNGSGKSNFFAAIRFVLSDAYQSMSKEERQSLLHEGTGSATISAYVEIVFDNSDNRFPTGKEEVVLRRSIGLTLDEYSLDRKSVTKTDVMSLLESAGFSRSNPYYIVPQGRITSLTVARDEDRLQLLKEIAGTRVYEQKRTESYKIIEETDAKRSKITDVLEYIEERLSELEKEKEELSQFQILDRQRRSLEYTIYMREQMETNEKLNELEETRRVDVINSDAKRKEQADNEVALNTIEVSIRDTTQDFNQLETEKSQLLEDKDEYVKTKAKLEMLVMDLENSELSEQEYKSHLNSQLETVQNEIEQLEQAITNMTPKVDELLTTDGELRYGLKNLLIKQQNIHAKQARLVRFANKAERDHWLQNEINELQGNLTVRNNQISILENEKQEAEKQVNDRIQYIQKIREKLIKRQDTLQRLAEEELKLKQERDEYTEQRKTLWREEAKLDSILHNCAEEAKKSERILTSSIDKATSSGLDAITRIVQSHNIPGVYGPVFDLFTIDERFTTAVEVAAGNSLFHVVVENDTVATELLNLMNQEKSGRVTFIPLNRIRTRSYQYPTATDAIPLIQRLEYNPQFQSVFDHVFGGIIVCPNLDVAASYSKTHNLNVVTLDGDRVDRRGALFGGYMDMRQSRLEAAKSYKLAKENLKKEREHAAQIKQQIQQLDQEVTKTLGLLQIVESKRKQLQIQGDTSFHEAKLRKEEETIKQMVFAKEKTLIDIRASATTLEQQITTYQQELASEPTNTLSEEEQKVLSENSKQIESMKQKMTEVSNARVEAENEMNQMKDRLNHDLKRRKEELQSKTDRATADSSTKELERKRKEIKWITKKLDRITRRITELETLIDKHQQDLQGLSQSFEQLTIEQSKVIHGIGKHEKNLERYLLRRSLLLQRKEDCSANIRDLGILPDDADEKYAKLNIGKLLRKLHRTNESLQKYGHVNKKAFEQYGIFTKQRDQLTTRKAELDTSATSIRGLVDSLDRRKDEAIERTFQQVATNFANIFETLVPAGRGELVIQRKSNHQDMEVDEQNNSSEMVERYTGVAIKVMNPLVSFNSKSDEGTIMQQLSGGQKSLVALALIFAIQKCDPAPFYLFDEIDANLDVQYRTAVAEMIHNMSETAQFITTTFRPELLANADRFYGVTFQGKVSRIHVISKENALGFVEQEHAQ</sequence>
<dbReference type="FunFam" id="3.40.50.300:FF:000370">
    <property type="entry name" value="Structural maintenance of chromosomes 3"/>
    <property type="match status" value="1"/>
</dbReference>
<evidence type="ECO:0000256" key="10">
    <source>
        <dbReference type="SAM" id="MobiDB-lite"/>
    </source>
</evidence>
<dbReference type="SUPFAM" id="SSF75553">
    <property type="entry name" value="Smc hinge domain"/>
    <property type="match status" value="1"/>
</dbReference>
<dbReference type="OrthoDB" id="5575062at2759"/>
<feature type="coiled-coil region" evidence="9">
    <location>
        <begin position="673"/>
        <end position="700"/>
    </location>
</feature>
<feature type="coiled-coil region" evidence="9">
    <location>
        <begin position="399"/>
        <end position="471"/>
    </location>
</feature>
<feature type="region of interest" description="Disordered" evidence="10">
    <location>
        <begin position="784"/>
        <end position="806"/>
    </location>
</feature>
<dbReference type="GO" id="GO:0005524">
    <property type="term" value="F:ATP binding"/>
    <property type="evidence" value="ECO:0007669"/>
    <property type="project" value="InterPro"/>
</dbReference>
<dbReference type="SMART" id="SM00968">
    <property type="entry name" value="SMC_hinge"/>
    <property type="match status" value="1"/>
</dbReference>
<feature type="domain" description="SMC hinge" evidence="11">
    <location>
        <begin position="522"/>
        <end position="634"/>
    </location>
</feature>
<proteinExistence type="inferred from homology"/>
<protein>
    <recommendedName>
        <fullName evidence="8">Structural maintenance of chromosomes protein</fullName>
    </recommendedName>
</protein>
<evidence type="ECO:0000256" key="5">
    <source>
        <dbReference type="ARBA" id="ARBA00023054"/>
    </source>
</evidence>
<dbReference type="Proteomes" id="UP000646827">
    <property type="component" value="Unassembled WGS sequence"/>
</dbReference>
<evidence type="ECO:0000256" key="9">
    <source>
        <dbReference type="SAM" id="Coils"/>
    </source>
</evidence>
<evidence type="ECO:0000259" key="11">
    <source>
        <dbReference type="SMART" id="SM00968"/>
    </source>
</evidence>
<accession>A0A8H7S0N7</accession>
<keyword evidence="5 9" id="KW-0175">Coiled coil</keyword>
<dbReference type="GO" id="GO:0051301">
    <property type="term" value="P:cell division"/>
    <property type="evidence" value="ECO:0007669"/>
    <property type="project" value="UniProtKB-KW"/>
</dbReference>
<keyword evidence="4" id="KW-0498">Mitosis</keyword>
<evidence type="ECO:0000313" key="13">
    <source>
        <dbReference type="Proteomes" id="UP000646827"/>
    </source>
</evidence>
<dbReference type="Gene3D" id="1.20.1060.20">
    <property type="match status" value="1"/>
</dbReference>
<dbReference type="GO" id="GO:0016887">
    <property type="term" value="F:ATP hydrolysis activity"/>
    <property type="evidence" value="ECO:0007669"/>
    <property type="project" value="InterPro"/>
</dbReference>
<dbReference type="InterPro" id="IPR010935">
    <property type="entry name" value="SMC_hinge"/>
</dbReference>
<dbReference type="Pfam" id="PF06470">
    <property type="entry name" value="SMC_hinge"/>
    <property type="match status" value="1"/>
</dbReference>
<evidence type="ECO:0000256" key="4">
    <source>
        <dbReference type="ARBA" id="ARBA00022776"/>
    </source>
</evidence>
<dbReference type="PANTHER" id="PTHR43977">
    <property type="entry name" value="STRUCTURAL MAINTENANCE OF CHROMOSOMES PROTEIN 3"/>
    <property type="match status" value="1"/>
</dbReference>
<dbReference type="SUPFAM" id="SSF52540">
    <property type="entry name" value="P-loop containing nucleoside triphosphate hydrolases"/>
    <property type="match status" value="1"/>
</dbReference>
<dbReference type="CDD" id="cd03272">
    <property type="entry name" value="ABC_SMC3_euk"/>
    <property type="match status" value="1"/>
</dbReference>
<keyword evidence="7" id="KW-0131">Cell cycle</keyword>
<dbReference type="AlphaFoldDB" id="A0A8H7S0N7"/>
<keyword evidence="6 8" id="KW-0539">Nucleus</keyword>
<gene>
    <name evidence="12" type="ORF">INT45_011298</name>
</gene>
<organism evidence="12 13">
    <name type="scientific">Circinella minor</name>
    <dbReference type="NCBI Taxonomy" id="1195481"/>
    <lineage>
        <taxon>Eukaryota</taxon>
        <taxon>Fungi</taxon>
        <taxon>Fungi incertae sedis</taxon>
        <taxon>Mucoromycota</taxon>
        <taxon>Mucoromycotina</taxon>
        <taxon>Mucoromycetes</taxon>
        <taxon>Mucorales</taxon>
        <taxon>Lichtheimiaceae</taxon>
        <taxon>Circinella</taxon>
    </lineage>
</organism>
<feature type="coiled-coil region" evidence="9">
    <location>
        <begin position="274"/>
        <end position="350"/>
    </location>
</feature>
<comment type="subcellular location">
    <subcellularLocation>
        <location evidence="1 8">Nucleus</location>
    </subcellularLocation>
</comment>
<dbReference type="InterPro" id="IPR041741">
    <property type="entry name" value="SMC3_ABC_euk"/>
</dbReference>
<name>A0A8H7S0N7_9FUNG</name>
<dbReference type="InterPro" id="IPR024704">
    <property type="entry name" value="SMC"/>
</dbReference>
<dbReference type="Gene3D" id="3.40.50.300">
    <property type="entry name" value="P-loop containing nucleotide triphosphate hydrolases"/>
    <property type="match status" value="2"/>
</dbReference>
<evidence type="ECO:0000256" key="8">
    <source>
        <dbReference type="PIRNR" id="PIRNR005719"/>
    </source>
</evidence>
<dbReference type="GO" id="GO:0005634">
    <property type="term" value="C:nucleus"/>
    <property type="evidence" value="ECO:0007669"/>
    <property type="project" value="UniProtKB-SubCell"/>
</dbReference>
<dbReference type="GO" id="GO:0051276">
    <property type="term" value="P:chromosome organization"/>
    <property type="evidence" value="ECO:0007669"/>
    <property type="project" value="InterPro"/>
</dbReference>
<evidence type="ECO:0000256" key="1">
    <source>
        <dbReference type="ARBA" id="ARBA00004123"/>
    </source>
</evidence>
<dbReference type="GO" id="GO:0007059">
    <property type="term" value="P:chromosome segregation"/>
    <property type="evidence" value="ECO:0007669"/>
    <property type="project" value="UniProtKB-ARBA"/>
</dbReference>
<dbReference type="Pfam" id="PF02463">
    <property type="entry name" value="SMC_N"/>
    <property type="match status" value="1"/>
</dbReference>
<comment type="caution">
    <text evidence="12">The sequence shown here is derived from an EMBL/GenBank/DDBJ whole genome shotgun (WGS) entry which is preliminary data.</text>
</comment>
<evidence type="ECO:0000313" key="12">
    <source>
        <dbReference type="EMBL" id="KAG2219283.1"/>
    </source>
</evidence>
<comment type="similarity">
    <text evidence="2">Belongs to the SMC family. SMC3 subfamily.</text>
</comment>
<dbReference type="GO" id="GO:0005694">
    <property type="term" value="C:chromosome"/>
    <property type="evidence" value="ECO:0007669"/>
    <property type="project" value="InterPro"/>
</dbReference>
<dbReference type="Gene3D" id="3.30.70.1620">
    <property type="match status" value="1"/>
</dbReference>
<dbReference type="FunFam" id="3.40.50.300:FF:000424">
    <property type="entry name" value="Structural maintenance of chromosomes 3"/>
    <property type="match status" value="1"/>
</dbReference>
<dbReference type="PIRSF" id="PIRSF005719">
    <property type="entry name" value="SMC"/>
    <property type="match status" value="1"/>
</dbReference>